<dbReference type="Pfam" id="PF03972">
    <property type="entry name" value="MmgE_PrpD_N"/>
    <property type="match status" value="1"/>
</dbReference>
<dbReference type="InterPro" id="IPR042188">
    <property type="entry name" value="MmgE/PrpD_sf_2"/>
</dbReference>
<accession>A0ABW0KZZ0</accession>
<dbReference type="PANTHER" id="PTHR16943">
    <property type="entry name" value="2-METHYLCITRATE DEHYDRATASE-RELATED"/>
    <property type="match status" value="1"/>
</dbReference>
<sequence>METSRRKFVQLSALLASGLGAAPAWAFMEAGAARPGAAPAQVPDAIYALIDFCLGTRYEDLPAEVVTATKTQILDTVAVALPARGADGIRQLEAWSRETGGKGESLVLGTSLRLPAEKAARLNAAMAAALEYDDTYEPSLIHASCVTVPVALAVADLAGRVSGKELIAAVATGTDAACRLSRAGSPGVSPFIVGWDPTPMYGFLAATLVAGRLMRLDRAQLAAAVGLAYHQLSGNAQASVDGTHAKRLGAGFAAYGGIMSARLAKHGVVGSDRVLQGVKGLFKQYHGGKYSEEALLGALGTRFAGLDIAPKPYPSCRGGHVAIDGILELVKANDIKPADVDSVTVWSPPAEMMLLGAPLDKKQNPKTIVEAQFSNPWMAAVAIQDREVGLRHFSDAALRRDDLRALARRVLTVEDKSLVRPDGGPGFVRLELKTRSGKVLTKQVQFAKGDPKNPMTPGEYRNKVLECTDAAGMKRAQANALMARILNLEAERDVAALNRALAIA</sequence>
<organism evidence="5 6">
    <name type="scientific">Massilia niabensis</name>
    <dbReference type="NCBI Taxonomy" id="544910"/>
    <lineage>
        <taxon>Bacteria</taxon>
        <taxon>Pseudomonadati</taxon>
        <taxon>Pseudomonadota</taxon>
        <taxon>Betaproteobacteria</taxon>
        <taxon>Burkholderiales</taxon>
        <taxon>Oxalobacteraceae</taxon>
        <taxon>Telluria group</taxon>
        <taxon>Massilia</taxon>
    </lineage>
</organism>
<evidence type="ECO:0000256" key="2">
    <source>
        <dbReference type="SAM" id="SignalP"/>
    </source>
</evidence>
<dbReference type="InterPro" id="IPR045336">
    <property type="entry name" value="MmgE_PrpD_N"/>
</dbReference>
<dbReference type="Gene3D" id="3.30.1330.120">
    <property type="entry name" value="2-methylcitrate dehydratase PrpD"/>
    <property type="match status" value="1"/>
</dbReference>
<reference evidence="6" key="1">
    <citation type="journal article" date="2019" name="Int. J. Syst. Evol. Microbiol.">
        <title>The Global Catalogue of Microorganisms (GCM) 10K type strain sequencing project: providing services to taxonomists for standard genome sequencing and annotation.</title>
        <authorList>
            <consortium name="The Broad Institute Genomics Platform"/>
            <consortium name="The Broad Institute Genome Sequencing Center for Infectious Disease"/>
            <person name="Wu L."/>
            <person name="Ma J."/>
        </authorList>
    </citation>
    <scope>NUCLEOTIDE SEQUENCE [LARGE SCALE GENOMIC DNA]</scope>
    <source>
        <strain evidence="6">KACC 12649</strain>
    </source>
</reference>
<feature type="signal peptide" evidence="2">
    <location>
        <begin position="1"/>
        <end position="26"/>
    </location>
</feature>
<keyword evidence="6" id="KW-1185">Reference proteome</keyword>
<proteinExistence type="inferred from homology"/>
<evidence type="ECO:0000313" key="6">
    <source>
        <dbReference type="Proteomes" id="UP001596050"/>
    </source>
</evidence>
<dbReference type="RefSeq" id="WP_379779923.1">
    <property type="nucleotide sequence ID" value="NZ_JBHSMU010000004.1"/>
</dbReference>
<dbReference type="InterPro" id="IPR006311">
    <property type="entry name" value="TAT_signal"/>
</dbReference>
<feature type="chain" id="PRO_5045259942" evidence="2">
    <location>
        <begin position="27"/>
        <end position="504"/>
    </location>
</feature>
<dbReference type="PROSITE" id="PS51318">
    <property type="entry name" value="TAT"/>
    <property type="match status" value="1"/>
</dbReference>
<comment type="similarity">
    <text evidence="1">Belongs to the PrpD family.</text>
</comment>
<dbReference type="InterPro" id="IPR045337">
    <property type="entry name" value="MmgE_PrpD_C"/>
</dbReference>
<evidence type="ECO:0000259" key="3">
    <source>
        <dbReference type="Pfam" id="PF03972"/>
    </source>
</evidence>
<evidence type="ECO:0000313" key="5">
    <source>
        <dbReference type="EMBL" id="MFC5458755.1"/>
    </source>
</evidence>
<dbReference type="Proteomes" id="UP001596050">
    <property type="component" value="Unassembled WGS sequence"/>
</dbReference>
<gene>
    <name evidence="5" type="ORF">ACFPN5_02885</name>
</gene>
<name>A0ABW0KZZ0_9BURK</name>
<evidence type="ECO:0000259" key="4">
    <source>
        <dbReference type="Pfam" id="PF19305"/>
    </source>
</evidence>
<comment type="caution">
    <text evidence="5">The sequence shown here is derived from an EMBL/GenBank/DDBJ whole genome shotgun (WGS) entry which is preliminary data.</text>
</comment>
<protein>
    <submittedName>
        <fullName evidence="5">MmgE/PrpD family protein</fullName>
    </submittedName>
</protein>
<dbReference type="SUPFAM" id="SSF103378">
    <property type="entry name" value="2-methylcitrate dehydratase PrpD"/>
    <property type="match status" value="1"/>
</dbReference>
<dbReference type="InterPro" id="IPR042183">
    <property type="entry name" value="MmgE/PrpD_sf_1"/>
</dbReference>
<dbReference type="PANTHER" id="PTHR16943:SF8">
    <property type="entry name" value="2-METHYLCITRATE DEHYDRATASE"/>
    <property type="match status" value="1"/>
</dbReference>
<dbReference type="EMBL" id="JBHSMU010000004">
    <property type="protein sequence ID" value="MFC5458755.1"/>
    <property type="molecule type" value="Genomic_DNA"/>
</dbReference>
<feature type="domain" description="MmgE/PrpD N-terminal" evidence="3">
    <location>
        <begin position="49"/>
        <end position="289"/>
    </location>
</feature>
<keyword evidence="2" id="KW-0732">Signal</keyword>
<dbReference type="InterPro" id="IPR036148">
    <property type="entry name" value="MmgE/PrpD_sf"/>
</dbReference>
<dbReference type="InterPro" id="IPR005656">
    <property type="entry name" value="MmgE_PrpD"/>
</dbReference>
<feature type="domain" description="MmgE/PrpD C-terminal" evidence="4">
    <location>
        <begin position="313"/>
        <end position="486"/>
    </location>
</feature>
<dbReference type="Gene3D" id="1.10.4100.10">
    <property type="entry name" value="2-methylcitrate dehydratase PrpD"/>
    <property type="match status" value="1"/>
</dbReference>
<evidence type="ECO:0000256" key="1">
    <source>
        <dbReference type="ARBA" id="ARBA00006174"/>
    </source>
</evidence>
<dbReference type="Pfam" id="PF19305">
    <property type="entry name" value="MmgE_PrpD_C"/>
    <property type="match status" value="1"/>
</dbReference>